<feature type="compositionally biased region" description="Basic and acidic residues" evidence="1">
    <location>
        <begin position="89"/>
        <end position="99"/>
    </location>
</feature>
<accession>A0A2P4P1K3</accession>
<reference evidence="2 3" key="2">
    <citation type="journal article" date="2018" name="New Phytol.">
        <title>High intraspecific genome diversity in the model arbuscular mycorrhizal symbiont Rhizophagus irregularis.</title>
        <authorList>
            <person name="Chen E.C.H."/>
            <person name="Morin E."/>
            <person name="Beaudet D."/>
            <person name="Noel J."/>
            <person name="Yildirir G."/>
            <person name="Ndikumana S."/>
            <person name="Charron P."/>
            <person name="St-Onge C."/>
            <person name="Giorgi J."/>
            <person name="Kruger M."/>
            <person name="Marton T."/>
            <person name="Ropars J."/>
            <person name="Grigoriev I.V."/>
            <person name="Hainaut M."/>
            <person name="Henrissat B."/>
            <person name="Roux C."/>
            <person name="Martin F."/>
            <person name="Corradi N."/>
        </authorList>
    </citation>
    <scope>NUCLEOTIDE SEQUENCE [LARGE SCALE GENOMIC DNA]</scope>
    <source>
        <strain evidence="2 3">DAOM 197198</strain>
    </source>
</reference>
<sequence length="209" mass="24173">MAPRPGYGIPLVKDQSGNLKAFEFAEYADADSVLRALRVLGGEGSGDDKKVNIKADENTRKYLAQYEASRPGTVHENKLAHRTSPATEIKTEHGEKDYDTDLPADLPLDQKDLQRAAARERERQREDGKRANRRAKAEKERERSHGRENRERAERRWQHREETMATNREREAERDLDAREKQIRDREIMARKLAEWGDDIEAHQEVFAG</sequence>
<feature type="region of interest" description="Disordered" evidence="1">
    <location>
        <begin position="66"/>
        <end position="176"/>
    </location>
</feature>
<dbReference type="PANTHER" id="PTHR18806">
    <property type="entry name" value="RBM25 PROTEIN"/>
    <property type="match status" value="1"/>
</dbReference>
<evidence type="ECO:0000313" key="3">
    <source>
        <dbReference type="Proteomes" id="UP000018888"/>
    </source>
</evidence>
<dbReference type="InterPro" id="IPR052768">
    <property type="entry name" value="RBM25"/>
</dbReference>
<name>A0A2P4P1K3_RHIID</name>
<feature type="compositionally biased region" description="Basic and acidic residues" evidence="1">
    <location>
        <begin position="108"/>
        <end position="176"/>
    </location>
</feature>
<protein>
    <submittedName>
        <fullName evidence="2">Uncharacterized protein</fullName>
    </submittedName>
</protein>
<dbReference type="EMBL" id="AUPC02000462">
    <property type="protein sequence ID" value="POG59252.1"/>
    <property type="molecule type" value="Genomic_DNA"/>
</dbReference>
<reference evidence="2 3" key="1">
    <citation type="journal article" date="2013" name="Proc. Natl. Acad. Sci. U.S.A.">
        <title>Genome of an arbuscular mycorrhizal fungus provides insight into the oldest plant symbiosis.</title>
        <authorList>
            <person name="Tisserant E."/>
            <person name="Malbreil M."/>
            <person name="Kuo A."/>
            <person name="Kohler A."/>
            <person name="Symeonidi A."/>
            <person name="Balestrini R."/>
            <person name="Charron P."/>
            <person name="Duensing N."/>
            <person name="Frei Dit Frey N."/>
            <person name="Gianinazzi-Pearson V."/>
            <person name="Gilbert L.B."/>
            <person name="Handa Y."/>
            <person name="Herr J.R."/>
            <person name="Hijri M."/>
            <person name="Koul R."/>
            <person name="Kawaguchi M."/>
            <person name="Krajinski F."/>
            <person name="Lammers P.J."/>
            <person name="Masclaux F.G."/>
            <person name="Murat C."/>
            <person name="Morin E."/>
            <person name="Ndikumana S."/>
            <person name="Pagni M."/>
            <person name="Petitpierre D."/>
            <person name="Requena N."/>
            <person name="Rosikiewicz P."/>
            <person name="Riley R."/>
            <person name="Saito K."/>
            <person name="San Clemente H."/>
            <person name="Shapiro H."/>
            <person name="van Tuinen D."/>
            <person name="Becard G."/>
            <person name="Bonfante P."/>
            <person name="Paszkowski U."/>
            <person name="Shachar-Hill Y.Y."/>
            <person name="Tuskan G.A."/>
            <person name="Young P.W."/>
            <person name="Sanders I.R."/>
            <person name="Henrissat B."/>
            <person name="Rensing S.A."/>
            <person name="Grigoriev I.V."/>
            <person name="Corradi N."/>
            <person name="Roux C."/>
            <person name="Martin F."/>
        </authorList>
    </citation>
    <scope>NUCLEOTIDE SEQUENCE [LARGE SCALE GENOMIC DNA]</scope>
    <source>
        <strain evidence="2 3">DAOM 197198</strain>
    </source>
</reference>
<comment type="caution">
    <text evidence="2">The sequence shown here is derived from an EMBL/GenBank/DDBJ whole genome shotgun (WGS) entry which is preliminary data.</text>
</comment>
<organism evidence="2 3">
    <name type="scientific">Rhizophagus irregularis (strain DAOM 181602 / DAOM 197198 / MUCL 43194)</name>
    <name type="common">Arbuscular mycorrhizal fungus</name>
    <name type="synonym">Glomus intraradices</name>
    <dbReference type="NCBI Taxonomy" id="747089"/>
    <lineage>
        <taxon>Eukaryota</taxon>
        <taxon>Fungi</taxon>
        <taxon>Fungi incertae sedis</taxon>
        <taxon>Mucoromycota</taxon>
        <taxon>Glomeromycotina</taxon>
        <taxon>Glomeromycetes</taxon>
        <taxon>Glomerales</taxon>
        <taxon>Glomeraceae</taxon>
        <taxon>Rhizophagus</taxon>
    </lineage>
</organism>
<evidence type="ECO:0000256" key="1">
    <source>
        <dbReference type="SAM" id="MobiDB-lite"/>
    </source>
</evidence>
<dbReference type="AlphaFoldDB" id="A0A2P4P1K3"/>
<dbReference type="GO" id="GO:0003729">
    <property type="term" value="F:mRNA binding"/>
    <property type="evidence" value="ECO:0007669"/>
    <property type="project" value="TreeGrafter"/>
</dbReference>
<proteinExistence type="predicted"/>
<evidence type="ECO:0000313" key="2">
    <source>
        <dbReference type="EMBL" id="POG59252.1"/>
    </source>
</evidence>
<dbReference type="GO" id="GO:0005681">
    <property type="term" value="C:spliceosomal complex"/>
    <property type="evidence" value="ECO:0007669"/>
    <property type="project" value="TreeGrafter"/>
</dbReference>
<keyword evidence="3" id="KW-1185">Reference proteome</keyword>
<dbReference type="PANTHER" id="PTHR18806:SF4">
    <property type="entry name" value="RNA-BINDING PROTEIN 25"/>
    <property type="match status" value="1"/>
</dbReference>
<gene>
    <name evidence="2" type="ORF">GLOIN_2v1789353</name>
</gene>
<dbReference type="Proteomes" id="UP000018888">
    <property type="component" value="Unassembled WGS sequence"/>
</dbReference>